<dbReference type="PROSITE" id="PS50879">
    <property type="entry name" value="RNASE_H_1"/>
    <property type="match status" value="1"/>
</dbReference>
<feature type="domain" description="Reverse transcriptase" evidence="2">
    <location>
        <begin position="923"/>
        <end position="1203"/>
    </location>
</feature>
<evidence type="ECO:0000259" key="2">
    <source>
        <dbReference type="PROSITE" id="PS50878"/>
    </source>
</evidence>
<dbReference type="InterPro" id="IPR036397">
    <property type="entry name" value="RNaseH_sf"/>
</dbReference>
<dbReference type="CDD" id="cd01650">
    <property type="entry name" value="RT_nLTR_like"/>
    <property type="match status" value="1"/>
</dbReference>
<dbReference type="Pfam" id="PF13456">
    <property type="entry name" value="RVT_3"/>
    <property type="match status" value="1"/>
</dbReference>
<evidence type="ECO:0008006" key="6">
    <source>
        <dbReference type="Google" id="ProtNLM"/>
    </source>
</evidence>
<dbReference type="PROSITE" id="PS50878">
    <property type="entry name" value="RT_POL"/>
    <property type="match status" value="1"/>
</dbReference>
<evidence type="ECO:0000313" key="4">
    <source>
        <dbReference type="Proteomes" id="UP001652660"/>
    </source>
</evidence>
<dbReference type="InterPro" id="IPR012337">
    <property type="entry name" value="RNaseH-like_sf"/>
</dbReference>
<keyword evidence="1" id="KW-0175">Coiled coil</keyword>
<dbReference type="PANTHER" id="PTHR33116:SF84">
    <property type="entry name" value="RNA-DIRECTED DNA POLYMERASE"/>
    <property type="match status" value="1"/>
</dbReference>
<dbReference type="Pfam" id="PF14111">
    <property type="entry name" value="DUF4283"/>
    <property type="match status" value="1"/>
</dbReference>
<dbReference type="InterPro" id="IPR000477">
    <property type="entry name" value="RT_dom"/>
</dbReference>
<feature type="domain" description="RNase H type-1" evidence="3">
    <location>
        <begin position="1589"/>
        <end position="1716"/>
    </location>
</feature>
<feature type="coiled-coil region" evidence="1">
    <location>
        <begin position="58"/>
        <end position="120"/>
    </location>
</feature>
<dbReference type="Gene3D" id="3.60.10.10">
    <property type="entry name" value="Endonuclease/exonuclease/phosphatase"/>
    <property type="match status" value="1"/>
</dbReference>
<dbReference type="Gene3D" id="3.30.420.10">
    <property type="entry name" value="Ribonuclease H-like superfamily/Ribonuclease H"/>
    <property type="match status" value="1"/>
</dbReference>
<accession>A0A6P6UJ89</accession>
<dbReference type="InterPro" id="IPR002156">
    <property type="entry name" value="RNaseH_domain"/>
</dbReference>
<dbReference type="GO" id="GO:0003676">
    <property type="term" value="F:nucleic acid binding"/>
    <property type="evidence" value="ECO:0007669"/>
    <property type="project" value="InterPro"/>
</dbReference>
<dbReference type="PANTHER" id="PTHR33116">
    <property type="entry name" value="REVERSE TRANSCRIPTASE ZINC-BINDING DOMAIN-CONTAINING PROTEIN-RELATED-RELATED"/>
    <property type="match status" value="1"/>
</dbReference>
<keyword evidence="4" id="KW-1185">Reference proteome</keyword>
<dbReference type="InterPro" id="IPR026960">
    <property type="entry name" value="RVT-Znf"/>
</dbReference>
<sequence>MDGCGEPSDSPPGERSRGVLLVIPYQIRSSGAVVRWSPANRLRRCECRHTYAYPNTLVLAVAEERKELAKDNARLEAEVNQLRAANEKQAKRIKDLEYDVLECEDRVDDLCTQLREARERETKRARKPPGGGAGRSFAAVLQAQPSPSSSPCKIKTAAQYRGEPAVLFSAEDIAKLSAPFTFAVVGKFSHGRPSLDVTRKSLLAIGFKSTFTVGLLDQRHILIRFCLEEDFLRCWTKGFWNVAEFPMRVFKWSPDFTVSSESSRAPVWIALEHLPIHFFDKVSLFSIANTIGNPLQIDTATASLSRPSVARICVDLDVSQDLPERIWIGTGNSGFWQRLLYENLPLYCPLCNRQGHSSDGCRQHKHRRNGSRGTPLTAAAVAQTHEDTTGAKQSKAPQLAYLITRTGPNQKNEELGQPSHVSMARQAQVGSGQVECSSCVCLDGGQVAAGQVEDSGAPAPVLKVSATSPVLGRICDDSQIQQVAHEKLSPQGSLSDGEDLPEVGARDRKTLVASFQQFSKALGPRVQQKFAEREADGFTMVLSRKARKKRATTPLTRQVLTRQAAKAITLDHKAVVGRGDFNAIRTLTEYTGRAHQDLGAISDFNTAISDCHLQELPYSGSSYTWSGVRSGSRIWKRLDRVLANHQWLSFLPNTSVQHLNRATSDHTPLLVHLRGADASAPKPFKFQNFWVSSSEFQSTVQSNWELPTQGYGMYRLDFKLKRLKACLRHWSRQHFGNIFQAVRQNEFEVQQKEILFEAAPTDEARAELHRAKGILLRSLRVEEDYWRQKASLRWLKDGDCNTRYFHASVREKRSKLAIHRIKDAGGSWLEDEDSIGQEAVGFFQSLLTAEEVSDVDDLLVHVPRLVTEHQNDVLLGEVTMEEVKRVVFDLDKDSAPGVDGFTGIFFRHCWNIVALDILAATKDFLAGTPIPKGIASTLIVLIPKKPNPSTFADFSPISLCTFVNKIFTKVLANRLQPILSGIVSAEQSAFCPGRDIAENVLLAQEMIASIDKRARGNNCIFKLDMMKAFDRVSWWFLRQLLCKFGFDYRFILPILNNLSHSWFSVLVNGRSKGFFQASRGIKQGDPLSPLLFILASEALSRGLNAQVEGGRVVPYATSRGCVRVTHLSFADDIIIFSRGDRRSVGNLVRFLNLYQTATGQRINNHKSLFIASRRCGTGQIRRIQQMTGFRHGTLPLPYLGCNLYAGRRKKEYFQFLIDKFIAKLAGWQKKILSQGGRLILIKHVLSAIPTHVLAVMDPPSGVLKELERLMANFFWGQTELGPKHHWRSWKNLCYPVEEDGLGIRSFKSIQGAFSCKLWWQFRHSSSLWALFMRSRYSEDNGVVCGASRVWRRMLSVSDMVTQSTRLIELDDRARPAWTLTSSGDFTISSAWDALRPKRACLGSRKCVWSASAPCKIAVFMWKLLNRYLPFPDALQRFGLQLPSKCSFCLNGESQDHVFSECVLASQVWSFFARAMWVPQSPTADTISRLQQWWLCHPPGSARGKLCKVLPSLICWGLWKARNMAVFEGVVLTPTQVCWNIQTLLHHLSQVRPFARVTQDDGELVRSGLFLRLTSPKRMAPRWVLWESPPEGFVKLNVDGSSLGNPGSSGAGGVFRDSGGNVLRGFSYFLGSRTNMEAEASALLEGMLLSTGYHSLQVEMDSQVLMAMVNDNGRVPWKLWKTISRIQALALGRQVTFSHVYREANGVADALANLASSTGVDHSFGASTLPDYIQGLARLDKMRMPYVRLS</sequence>
<dbReference type="OrthoDB" id="1748430at2759"/>
<gene>
    <name evidence="5" type="primary">LOC113711377</name>
</gene>
<dbReference type="SUPFAM" id="SSF53098">
    <property type="entry name" value="Ribonuclease H-like"/>
    <property type="match status" value="1"/>
</dbReference>
<dbReference type="InterPro" id="IPR025558">
    <property type="entry name" value="DUF4283"/>
</dbReference>
<evidence type="ECO:0000256" key="1">
    <source>
        <dbReference type="SAM" id="Coils"/>
    </source>
</evidence>
<dbReference type="RefSeq" id="XP_027090346.2">
    <property type="nucleotide sequence ID" value="XM_027234545.2"/>
</dbReference>
<dbReference type="InterPro" id="IPR036691">
    <property type="entry name" value="Endo/exonu/phosph_ase_sf"/>
</dbReference>
<dbReference type="Proteomes" id="UP001652660">
    <property type="component" value="Chromosome 10e"/>
</dbReference>
<evidence type="ECO:0000259" key="3">
    <source>
        <dbReference type="PROSITE" id="PS50879"/>
    </source>
</evidence>
<dbReference type="GeneID" id="113711377"/>
<evidence type="ECO:0000313" key="5">
    <source>
        <dbReference type="RefSeq" id="XP_027090346.2"/>
    </source>
</evidence>
<organism evidence="4 5">
    <name type="scientific">Coffea arabica</name>
    <name type="common">Arabian coffee</name>
    <dbReference type="NCBI Taxonomy" id="13443"/>
    <lineage>
        <taxon>Eukaryota</taxon>
        <taxon>Viridiplantae</taxon>
        <taxon>Streptophyta</taxon>
        <taxon>Embryophyta</taxon>
        <taxon>Tracheophyta</taxon>
        <taxon>Spermatophyta</taxon>
        <taxon>Magnoliopsida</taxon>
        <taxon>eudicotyledons</taxon>
        <taxon>Gunneridae</taxon>
        <taxon>Pentapetalae</taxon>
        <taxon>asterids</taxon>
        <taxon>lamiids</taxon>
        <taxon>Gentianales</taxon>
        <taxon>Rubiaceae</taxon>
        <taxon>Ixoroideae</taxon>
        <taxon>Gardenieae complex</taxon>
        <taxon>Bertiereae - Coffeeae clade</taxon>
        <taxon>Coffeeae</taxon>
        <taxon>Coffea</taxon>
    </lineage>
</organism>
<dbReference type="Pfam" id="PF00078">
    <property type="entry name" value="RVT_1"/>
    <property type="match status" value="1"/>
</dbReference>
<name>A0A6P6UJ89_COFAR</name>
<protein>
    <recommendedName>
        <fullName evidence="6">Reverse transcriptase domain-containing protein</fullName>
    </recommendedName>
</protein>
<proteinExistence type="predicted"/>
<dbReference type="InterPro" id="IPR043502">
    <property type="entry name" value="DNA/RNA_pol_sf"/>
</dbReference>
<dbReference type="SUPFAM" id="SSF56672">
    <property type="entry name" value="DNA/RNA polymerases"/>
    <property type="match status" value="1"/>
</dbReference>
<dbReference type="Pfam" id="PF13966">
    <property type="entry name" value="zf-RVT"/>
    <property type="match status" value="1"/>
</dbReference>
<dbReference type="InterPro" id="IPR044730">
    <property type="entry name" value="RNase_H-like_dom_plant"/>
</dbReference>
<dbReference type="CDD" id="cd06222">
    <property type="entry name" value="RNase_H_like"/>
    <property type="match status" value="1"/>
</dbReference>
<dbReference type="SUPFAM" id="SSF56219">
    <property type="entry name" value="DNase I-like"/>
    <property type="match status" value="1"/>
</dbReference>
<reference evidence="4" key="1">
    <citation type="journal article" date="2025" name="Foods">
        <title>Unveiling the Microbial Signatures of Arabica Coffee Cherries: Insights into Ripeness Specific Diversity, Functional Traits, and Implications for Quality and Safety.</title>
        <authorList>
            <consortium name="RefSeq"/>
            <person name="Tenea G.N."/>
            <person name="Cifuentes V."/>
            <person name="Reyes P."/>
            <person name="Cevallos-Vallejos M."/>
        </authorList>
    </citation>
    <scope>NUCLEOTIDE SEQUENCE [LARGE SCALE GENOMIC DNA]</scope>
</reference>
<reference evidence="5" key="2">
    <citation type="submission" date="2025-08" db="UniProtKB">
        <authorList>
            <consortium name="RefSeq"/>
        </authorList>
    </citation>
    <scope>IDENTIFICATION</scope>
    <source>
        <tissue evidence="5">Leaves</tissue>
    </source>
</reference>
<dbReference type="GO" id="GO:0004523">
    <property type="term" value="F:RNA-DNA hybrid ribonuclease activity"/>
    <property type="evidence" value="ECO:0007669"/>
    <property type="project" value="InterPro"/>
</dbReference>